<dbReference type="Gene3D" id="1.10.10.2910">
    <property type="match status" value="1"/>
</dbReference>
<dbReference type="EMBL" id="JANGCN010000009">
    <property type="protein sequence ID" value="MCQ5152758.1"/>
    <property type="molecule type" value="Genomic_DNA"/>
</dbReference>
<feature type="domain" description="IrrE N-terminal-like" evidence="1">
    <location>
        <begin position="103"/>
        <end position="190"/>
    </location>
</feature>
<protein>
    <submittedName>
        <fullName evidence="2">ImmA/IrrE family metallo-endopeptidase</fullName>
    </submittedName>
</protein>
<organism evidence="2 3">
    <name type="scientific">Ruminococcus bicirculans</name>
    <name type="common">ex Wegman et al. 2014</name>
    <dbReference type="NCBI Taxonomy" id="1160721"/>
    <lineage>
        <taxon>Bacteria</taxon>
        <taxon>Bacillati</taxon>
        <taxon>Bacillota</taxon>
        <taxon>Clostridia</taxon>
        <taxon>Eubacteriales</taxon>
        <taxon>Oscillospiraceae</taxon>
        <taxon>Ruminococcus</taxon>
    </lineage>
</organism>
<dbReference type="RefSeq" id="WP_118160799.1">
    <property type="nucleotide sequence ID" value="NZ_DAWALU010000102.1"/>
</dbReference>
<gene>
    <name evidence="2" type="ORF">NE632_05500</name>
</gene>
<dbReference type="Proteomes" id="UP001206236">
    <property type="component" value="Unassembled WGS sequence"/>
</dbReference>
<dbReference type="InterPro" id="IPR052345">
    <property type="entry name" value="Rad_response_metalloprotease"/>
</dbReference>
<sequence>MNEMFYRQSALDCIANGLLKNYRNGMYLYGAPRSIPIEEIIEVEYKLTIEYVKLRKSGNVLGQTVFENCFVPVYDKENEQYTIIEVQPGTILIDEALLEEENMGRYRYTLAHELSHWILHHKIFDNSQESAAKTTTESNSKTEWQADALAASILMPKMQIKKAFFSMHGSNVNAKILKMAELFQVSGQAMKICLASHNMI</sequence>
<dbReference type="PANTHER" id="PTHR43236:SF1">
    <property type="entry name" value="BLL7220 PROTEIN"/>
    <property type="match status" value="1"/>
</dbReference>
<comment type="caution">
    <text evidence="2">The sequence shown here is derived from an EMBL/GenBank/DDBJ whole genome shotgun (WGS) entry which is preliminary data.</text>
</comment>
<evidence type="ECO:0000259" key="1">
    <source>
        <dbReference type="Pfam" id="PF06114"/>
    </source>
</evidence>
<proteinExistence type="predicted"/>
<dbReference type="InterPro" id="IPR010359">
    <property type="entry name" value="IrrE_HExxH"/>
</dbReference>
<dbReference type="AlphaFoldDB" id="A0AAW5KPH2"/>
<dbReference type="Pfam" id="PF06114">
    <property type="entry name" value="Peptidase_M78"/>
    <property type="match status" value="1"/>
</dbReference>
<evidence type="ECO:0000313" key="3">
    <source>
        <dbReference type="Proteomes" id="UP001206236"/>
    </source>
</evidence>
<reference evidence="2" key="1">
    <citation type="submission" date="2022-06" db="EMBL/GenBank/DDBJ databases">
        <title>Isolation of gut microbiota from human fecal samples.</title>
        <authorList>
            <person name="Pamer E.G."/>
            <person name="Barat B."/>
            <person name="Waligurski E."/>
            <person name="Medina S."/>
            <person name="Paddock L."/>
            <person name="Mostad J."/>
        </authorList>
    </citation>
    <scope>NUCLEOTIDE SEQUENCE</scope>
    <source>
        <strain evidence="2">DFI.5.57</strain>
    </source>
</reference>
<dbReference type="PANTHER" id="PTHR43236">
    <property type="entry name" value="ANTITOXIN HIGA1"/>
    <property type="match status" value="1"/>
</dbReference>
<accession>A0AAW5KPH2</accession>
<evidence type="ECO:0000313" key="2">
    <source>
        <dbReference type="EMBL" id="MCQ5152758.1"/>
    </source>
</evidence>
<name>A0AAW5KPH2_9FIRM</name>